<dbReference type="InterPro" id="IPR022555">
    <property type="entry name" value="DUF2577"/>
</dbReference>
<accession>A0A926E1N8</accession>
<evidence type="ECO:0000313" key="2">
    <source>
        <dbReference type="Proteomes" id="UP000653127"/>
    </source>
</evidence>
<dbReference type="Proteomes" id="UP000653127">
    <property type="component" value="Unassembled WGS sequence"/>
</dbReference>
<name>A0A926E1N8_9FIRM</name>
<organism evidence="1 2">
    <name type="scientific">Ligaoa zhengdingensis</name>
    <dbReference type="NCBI Taxonomy" id="2763658"/>
    <lineage>
        <taxon>Bacteria</taxon>
        <taxon>Bacillati</taxon>
        <taxon>Bacillota</taxon>
        <taxon>Clostridia</taxon>
        <taxon>Eubacteriales</taxon>
        <taxon>Oscillospiraceae</taxon>
        <taxon>Ligaoa</taxon>
    </lineage>
</organism>
<dbReference type="EMBL" id="JACRST010000022">
    <property type="protein sequence ID" value="MBC8547494.1"/>
    <property type="molecule type" value="Genomic_DNA"/>
</dbReference>
<evidence type="ECO:0000313" key="1">
    <source>
        <dbReference type="EMBL" id="MBC8547494.1"/>
    </source>
</evidence>
<reference evidence="1" key="1">
    <citation type="submission" date="2020-08" db="EMBL/GenBank/DDBJ databases">
        <title>Genome public.</title>
        <authorList>
            <person name="Liu C."/>
            <person name="Sun Q."/>
        </authorList>
    </citation>
    <scope>NUCLEOTIDE SEQUENCE</scope>
    <source>
        <strain evidence="1">NSJ-31</strain>
    </source>
</reference>
<protein>
    <submittedName>
        <fullName evidence="1">DUF2577 domain-containing protein</fullName>
    </submittedName>
</protein>
<gene>
    <name evidence="1" type="ORF">H8711_11215</name>
</gene>
<proteinExistence type="predicted"/>
<dbReference type="Pfam" id="PF10844">
    <property type="entry name" value="DUF2577"/>
    <property type="match status" value="1"/>
</dbReference>
<sequence>MKRKWVKRLEDNPYNVILNTVRRDVAERSRSPIRLGTVLTAAPLTVQAGGLVLTAEDLLVNADLLGYTEPAVALGGLTGTLAVSASCSDGGSVSSITVKPSALTAASLAHPARLAAGDRVVLLSEDDQTFLIICKCKAVTV</sequence>
<comment type="caution">
    <text evidence="1">The sequence shown here is derived from an EMBL/GenBank/DDBJ whole genome shotgun (WGS) entry which is preliminary data.</text>
</comment>
<keyword evidence="2" id="KW-1185">Reference proteome</keyword>
<dbReference type="RefSeq" id="WP_249283536.1">
    <property type="nucleotide sequence ID" value="NZ_JACRST010000022.1"/>
</dbReference>
<dbReference type="AlphaFoldDB" id="A0A926E1N8"/>